<dbReference type="OrthoDB" id="3768945at2759"/>
<sequence>MDLYNPTNKTAKKVTVRDELWYLDYYEAPWHLKPPPRILELPNEILAAIAQFATNRDLCHLSLVSRRMRDVAQSALLKPARIPHNGIRKFVETLADRPDLRLIKEVDLGDFGCDQHDAGLGECAPEMLEKLERLVSDIKGDEQWSKLIKEQKGGDYYKTYGTDSSFFLAVLLIIAPNISTLSVELRPLANMTTTRLVSLSSPEIWMLQVHGRLFDEPLTHLLEDRLEELTIPANTSCFKGDHLRNISFINFNTLKRLNVPMNVFVHHSIDATNPTELEIRLPQKLEYLKIQACNRLAFECISSLLDCLREGQVSKLRQVDLSFQGCLRSSLVLLCHGEAPRIDKLRRILRALASDYRCKVTAYTRAYLLSKYEASDLLSELDTYANIPSSEAWMIATKDEQFGDAIMRKRDGTPRERTKAERELFCRNQHISTALLSSPTFDATAWKKAKPFENPFPFIRGDFFDGSFFRGTKYTKMSFDEKGKSRKCKEKSGKSGRSPRSPKRGVRKSLEGRISDLII</sequence>
<reference evidence="3" key="1">
    <citation type="journal article" date="2020" name="Stud. Mycol.">
        <title>101 Dothideomycetes genomes: a test case for predicting lifestyles and emergence of pathogens.</title>
        <authorList>
            <person name="Haridas S."/>
            <person name="Albert R."/>
            <person name="Binder M."/>
            <person name="Bloem J."/>
            <person name="Labutti K."/>
            <person name="Salamov A."/>
            <person name="Andreopoulos B."/>
            <person name="Baker S."/>
            <person name="Barry K."/>
            <person name="Bills G."/>
            <person name="Bluhm B."/>
            <person name="Cannon C."/>
            <person name="Castanera R."/>
            <person name="Culley D."/>
            <person name="Daum C."/>
            <person name="Ezra D."/>
            <person name="Gonzalez J."/>
            <person name="Henrissat B."/>
            <person name="Kuo A."/>
            <person name="Liang C."/>
            <person name="Lipzen A."/>
            <person name="Lutzoni F."/>
            <person name="Magnuson J."/>
            <person name="Mondo S."/>
            <person name="Nolan M."/>
            <person name="Ohm R."/>
            <person name="Pangilinan J."/>
            <person name="Park H.-J."/>
            <person name="Ramirez L."/>
            <person name="Alfaro M."/>
            <person name="Sun H."/>
            <person name="Tritt A."/>
            <person name="Yoshinaga Y."/>
            <person name="Zwiers L.-H."/>
            <person name="Turgeon B."/>
            <person name="Goodwin S."/>
            <person name="Spatafora J."/>
            <person name="Crous P."/>
            <person name="Grigoriev I."/>
        </authorList>
    </citation>
    <scope>NUCLEOTIDE SEQUENCE</scope>
    <source>
        <strain evidence="3">CBS 279.74</strain>
    </source>
</reference>
<dbReference type="PROSITE" id="PS50181">
    <property type="entry name" value="FBOX"/>
    <property type="match status" value="1"/>
</dbReference>
<proteinExistence type="predicted"/>
<organism evidence="3 4">
    <name type="scientific">Pleomassaria siparia CBS 279.74</name>
    <dbReference type="NCBI Taxonomy" id="1314801"/>
    <lineage>
        <taxon>Eukaryota</taxon>
        <taxon>Fungi</taxon>
        <taxon>Dikarya</taxon>
        <taxon>Ascomycota</taxon>
        <taxon>Pezizomycotina</taxon>
        <taxon>Dothideomycetes</taxon>
        <taxon>Pleosporomycetidae</taxon>
        <taxon>Pleosporales</taxon>
        <taxon>Pleomassariaceae</taxon>
        <taxon>Pleomassaria</taxon>
    </lineage>
</organism>
<evidence type="ECO:0000313" key="3">
    <source>
        <dbReference type="EMBL" id="KAF2714505.1"/>
    </source>
</evidence>
<evidence type="ECO:0000259" key="2">
    <source>
        <dbReference type="PROSITE" id="PS50181"/>
    </source>
</evidence>
<dbReference type="EMBL" id="MU005764">
    <property type="protein sequence ID" value="KAF2714505.1"/>
    <property type="molecule type" value="Genomic_DNA"/>
</dbReference>
<gene>
    <name evidence="3" type="ORF">K504DRAFT_496433</name>
</gene>
<dbReference type="InterPro" id="IPR036047">
    <property type="entry name" value="F-box-like_dom_sf"/>
</dbReference>
<dbReference type="Proteomes" id="UP000799428">
    <property type="component" value="Unassembled WGS sequence"/>
</dbReference>
<evidence type="ECO:0000313" key="4">
    <source>
        <dbReference type="Proteomes" id="UP000799428"/>
    </source>
</evidence>
<feature type="region of interest" description="Disordered" evidence="1">
    <location>
        <begin position="480"/>
        <end position="508"/>
    </location>
</feature>
<dbReference type="SUPFAM" id="SSF81383">
    <property type="entry name" value="F-box domain"/>
    <property type="match status" value="1"/>
</dbReference>
<dbReference type="Pfam" id="PF12937">
    <property type="entry name" value="F-box-like"/>
    <property type="match status" value="1"/>
</dbReference>
<dbReference type="AlphaFoldDB" id="A0A6G1KPN0"/>
<dbReference type="Gene3D" id="1.20.1280.50">
    <property type="match status" value="1"/>
</dbReference>
<evidence type="ECO:0000256" key="1">
    <source>
        <dbReference type="SAM" id="MobiDB-lite"/>
    </source>
</evidence>
<accession>A0A6G1KPN0</accession>
<feature type="domain" description="F-box" evidence="2">
    <location>
        <begin position="35"/>
        <end position="80"/>
    </location>
</feature>
<name>A0A6G1KPN0_9PLEO</name>
<dbReference type="InterPro" id="IPR001810">
    <property type="entry name" value="F-box_dom"/>
</dbReference>
<protein>
    <recommendedName>
        <fullName evidence="2">F-box domain-containing protein</fullName>
    </recommendedName>
</protein>
<keyword evidence="4" id="KW-1185">Reference proteome</keyword>
<dbReference type="CDD" id="cd09917">
    <property type="entry name" value="F-box_SF"/>
    <property type="match status" value="1"/>
</dbReference>